<protein>
    <submittedName>
        <fullName evidence="1">Uncharacterized protein</fullName>
    </submittedName>
</protein>
<comment type="caution">
    <text evidence="1">The sequence shown here is derived from an EMBL/GenBank/DDBJ whole genome shotgun (WGS) entry which is preliminary data.</text>
</comment>
<sequence>MEGDNGNRRERVDNSSTERPPVWRQTPVPSPHQGRYLCFRAGHDDAKTTNLYSIPIDDCADDFSYYPTGGGGGEVVGLKPFNRSTLSKAATFAGVGTSLFCIGGLEAPNGEAYKNPTSNLYQFDSTDAEGGWHTLKMLSSRVLPISIAMDGKLYIFNGCADEDPSRPWAEVFDPSWDSSPSFPLPPPVGCLRRCSEFVYAALHSSKRILVASTTFNVAYVYHVVDGDWKQLDHNIDFTGHVVRDQAAVVRNTTLCWYQETVHQLQAYDLDLKRWFNYPVKGLEKVGVLSPSYIPTYFSLFPMDDNHLCLLWMDHSGYACTPYRYGLLHCTKIRVSIKVGTQGEHEFDAFVVSSTSYVLEEGVALLGNDACVL</sequence>
<dbReference type="EMBL" id="CM037161">
    <property type="protein sequence ID" value="KAH7853811.1"/>
    <property type="molecule type" value="Genomic_DNA"/>
</dbReference>
<evidence type="ECO:0000313" key="2">
    <source>
        <dbReference type="Proteomes" id="UP000828048"/>
    </source>
</evidence>
<dbReference type="Proteomes" id="UP000828048">
    <property type="component" value="Chromosome 11"/>
</dbReference>
<reference evidence="1 2" key="1">
    <citation type="journal article" date="2021" name="Hortic Res">
        <title>High-quality reference genome and annotation aids understanding of berry development for evergreen blueberry (Vaccinium darrowii).</title>
        <authorList>
            <person name="Yu J."/>
            <person name="Hulse-Kemp A.M."/>
            <person name="Babiker E."/>
            <person name="Staton M."/>
        </authorList>
    </citation>
    <scope>NUCLEOTIDE SEQUENCE [LARGE SCALE GENOMIC DNA]</scope>
    <source>
        <strain evidence="2">cv. NJ 8807/NJ 8810</strain>
        <tissue evidence="1">Young leaf</tissue>
    </source>
</reference>
<gene>
    <name evidence="1" type="ORF">Vadar_006855</name>
</gene>
<evidence type="ECO:0000313" key="1">
    <source>
        <dbReference type="EMBL" id="KAH7853811.1"/>
    </source>
</evidence>
<organism evidence="1 2">
    <name type="scientific">Vaccinium darrowii</name>
    <dbReference type="NCBI Taxonomy" id="229202"/>
    <lineage>
        <taxon>Eukaryota</taxon>
        <taxon>Viridiplantae</taxon>
        <taxon>Streptophyta</taxon>
        <taxon>Embryophyta</taxon>
        <taxon>Tracheophyta</taxon>
        <taxon>Spermatophyta</taxon>
        <taxon>Magnoliopsida</taxon>
        <taxon>eudicotyledons</taxon>
        <taxon>Gunneridae</taxon>
        <taxon>Pentapetalae</taxon>
        <taxon>asterids</taxon>
        <taxon>Ericales</taxon>
        <taxon>Ericaceae</taxon>
        <taxon>Vaccinioideae</taxon>
        <taxon>Vaccinieae</taxon>
        <taxon>Vaccinium</taxon>
    </lineage>
</organism>
<name>A0ACB7YJQ0_9ERIC</name>
<keyword evidence="2" id="KW-1185">Reference proteome</keyword>
<proteinExistence type="predicted"/>
<accession>A0ACB7YJQ0</accession>